<name>A0AAE9G981_9CAUD</name>
<sequence>MKAKILKAVPAAGKTKAILEHIFETGEKAIVASISRQLSRQSYDYFNNLGGTSCILDSDHLSSESSVRRAIEKEIPKNDVIFITHSALLQFEDFEIMKDYHLYIDEVPEMISLESFNFTHNANCVLDYCEEIGEDPNKQYGLVLLEEHRNKLLDMAKDGQKELDDVSKSLFPLYRALLQELPVNVVRTEQGIRCFFVDDLTVQNWDVFKDITIACANFEETLTGVVLKHFAGWKFEKSPLHSRLLFDDYKNTDRIKIHVMCDQSWSRYLGDQEVNGKSVYEAMKEKLMNKMEDKTFIYTKNSYRTRLQKGTEIPYNPHGLNMYKKHQNVAALFCYNPLPWQIPLLKGLAESQNMDENVLIQAFITSKYLEPVFQLCLRSDIRNYESVKPINLFVPDMRSVEYLTGNYLKDAQVVMDDIVKTKRPRQARKRPGIPGLLNMETKELNAFKRMMKKEGLNLNVENPKDVKFASEWLHNRRKK</sequence>
<evidence type="ECO:0000313" key="2">
    <source>
        <dbReference type="Proteomes" id="UP000832072"/>
    </source>
</evidence>
<accession>A0AAE9G981</accession>
<proteinExistence type="predicted"/>
<dbReference type="Proteomes" id="UP000832072">
    <property type="component" value="Segment"/>
</dbReference>
<organism evidence="1 2">
    <name type="scientific">Cronobacter phage LPCS28</name>
    <dbReference type="NCBI Taxonomy" id="2924885"/>
    <lineage>
        <taxon>Viruses</taxon>
        <taxon>Duplodnaviria</taxon>
        <taxon>Heunggongvirae</taxon>
        <taxon>Uroviricota</taxon>
        <taxon>Caudoviricetes</taxon>
        <taxon>Pantevenvirales</taxon>
        <taxon>Straboviridae</taxon>
        <taxon>Nanhuvirus</taxon>
        <taxon>Nanhuvirus LPCS28</taxon>
    </lineage>
</organism>
<reference evidence="1 2" key="1">
    <citation type="submission" date="2022-02" db="EMBL/GenBank/DDBJ databases">
        <authorList>
            <person name="Tian F."/>
            <person name="Li J."/>
            <person name="Li F."/>
            <person name="Tong Y."/>
        </authorList>
    </citation>
    <scope>NUCLEOTIDE SEQUENCE [LARGE SCALE GENOMIC DNA]</scope>
</reference>
<gene>
    <name evidence="1" type="ORF">EHEKIMEA_00126</name>
</gene>
<evidence type="ECO:0000313" key="1">
    <source>
        <dbReference type="EMBL" id="UNY47008.1"/>
    </source>
</evidence>
<keyword evidence="2" id="KW-1185">Reference proteome</keyword>
<protein>
    <submittedName>
        <fullName evidence="1">Uncharacterized protein</fullName>
    </submittedName>
</protein>
<dbReference type="SUPFAM" id="SSF52540">
    <property type="entry name" value="P-loop containing nucleoside triphosphate hydrolases"/>
    <property type="match status" value="1"/>
</dbReference>
<dbReference type="EMBL" id="OM638103">
    <property type="protein sequence ID" value="UNY47008.1"/>
    <property type="molecule type" value="Genomic_DNA"/>
</dbReference>
<dbReference type="InterPro" id="IPR027417">
    <property type="entry name" value="P-loop_NTPase"/>
</dbReference>